<dbReference type="Proteomes" id="UP001500683">
    <property type="component" value="Unassembled WGS sequence"/>
</dbReference>
<protein>
    <submittedName>
        <fullName evidence="2">Uncharacterized protein</fullName>
    </submittedName>
</protein>
<evidence type="ECO:0000313" key="2">
    <source>
        <dbReference type="EMBL" id="GAA4082826.1"/>
    </source>
</evidence>
<evidence type="ECO:0000313" key="3">
    <source>
        <dbReference type="Proteomes" id="UP001500683"/>
    </source>
</evidence>
<organism evidence="2 3">
    <name type="scientific">Actinomadura miaoliensis</name>
    <dbReference type="NCBI Taxonomy" id="430685"/>
    <lineage>
        <taxon>Bacteria</taxon>
        <taxon>Bacillati</taxon>
        <taxon>Actinomycetota</taxon>
        <taxon>Actinomycetes</taxon>
        <taxon>Streptosporangiales</taxon>
        <taxon>Thermomonosporaceae</taxon>
        <taxon>Actinomadura</taxon>
    </lineage>
</organism>
<comment type="caution">
    <text evidence="2">The sequence shown here is derived from an EMBL/GenBank/DDBJ whole genome shotgun (WGS) entry which is preliminary data.</text>
</comment>
<keyword evidence="3" id="KW-1185">Reference proteome</keyword>
<gene>
    <name evidence="2" type="ORF">GCM10022214_47710</name>
</gene>
<sequence length="114" mass="11986">MSASMHESAQNDTYPGWSITTPDSRCHAQRTVPLANLSGIDAELALRCPVFGLNRRDVTTTGEVTLTAFSWPCGPDMSVLREHRAVMLDVLPADAAADRDAAAGTIAGMLGGAS</sequence>
<name>A0ABP7W7G9_9ACTN</name>
<accession>A0ABP7W7G9</accession>
<proteinExistence type="predicted"/>
<reference evidence="3" key="1">
    <citation type="journal article" date="2019" name="Int. J. Syst. Evol. Microbiol.">
        <title>The Global Catalogue of Microorganisms (GCM) 10K type strain sequencing project: providing services to taxonomists for standard genome sequencing and annotation.</title>
        <authorList>
            <consortium name="The Broad Institute Genomics Platform"/>
            <consortium name="The Broad Institute Genome Sequencing Center for Infectious Disease"/>
            <person name="Wu L."/>
            <person name="Ma J."/>
        </authorList>
    </citation>
    <scope>NUCLEOTIDE SEQUENCE [LARGE SCALE GENOMIC DNA]</scope>
    <source>
        <strain evidence="3">JCM 16702</strain>
    </source>
</reference>
<evidence type="ECO:0000256" key="1">
    <source>
        <dbReference type="SAM" id="MobiDB-lite"/>
    </source>
</evidence>
<feature type="region of interest" description="Disordered" evidence="1">
    <location>
        <begin position="1"/>
        <end position="22"/>
    </location>
</feature>
<dbReference type="EMBL" id="BAAAZG010000035">
    <property type="protein sequence ID" value="GAA4082826.1"/>
    <property type="molecule type" value="Genomic_DNA"/>
</dbReference>